<dbReference type="EMBL" id="KZ805309">
    <property type="protein sequence ID" value="PVI06333.1"/>
    <property type="molecule type" value="Genomic_DNA"/>
</dbReference>
<keyword evidence="2" id="KW-1185">Reference proteome</keyword>
<organism evidence="1 2">
    <name type="scientific">Periconia macrospinosa</name>
    <dbReference type="NCBI Taxonomy" id="97972"/>
    <lineage>
        <taxon>Eukaryota</taxon>
        <taxon>Fungi</taxon>
        <taxon>Dikarya</taxon>
        <taxon>Ascomycota</taxon>
        <taxon>Pezizomycotina</taxon>
        <taxon>Dothideomycetes</taxon>
        <taxon>Pleosporomycetidae</taxon>
        <taxon>Pleosporales</taxon>
        <taxon>Massarineae</taxon>
        <taxon>Periconiaceae</taxon>
        <taxon>Periconia</taxon>
    </lineage>
</organism>
<sequence length="451" mass="51031">MSLRSAIVRAARPVLQRESCLFCQLHIYPPVRGYASRIDSRFTITPEQSKRMSPAELRSMVDGRHRNRYFLDMRKAKLLVVPAPIADRIVLDFLAAEKNKVDPATNAQELAKKHKMNIAAISHTAMTLFFITDLRDPTGRLPPSQNRMIAKNLLVACSAAKDVFATLQILNSSYFSTYYSISQAEHFARLCSPADFIQSGAMLRILAAEGDPSCITMEGLLLQREGHIDRAKATYRKALEVFDFTIHQNWPHPSALPWIPPWRPLAELLLSEPGSTAETREEAKKILEKGAIKGDDPLAYWQLASFETGRTPFWFKCVTKAAASGHVEAAYNLGRFHMDAYQEPKSILQNKELEAMVNYATSWQGNNSLKRLAIEWLDVAALAGYKPAMMDLAELYDAEGDWELATEKLRSVIQPPPSGELEEWPKLVKRANMRMADLNKRQLKTRKRRQS</sequence>
<reference evidence="1 2" key="1">
    <citation type="journal article" date="2018" name="Sci. Rep.">
        <title>Comparative genomics provides insights into the lifestyle and reveals functional heterogeneity of dark septate endophytic fungi.</title>
        <authorList>
            <person name="Knapp D.G."/>
            <person name="Nemeth J.B."/>
            <person name="Barry K."/>
            <person name="Hainaut M."/>
            <person name="Henrissat B."/>
            <person name="Johnson J."/>
            <person name="Kuo A."/>
            <person name="Lim J.H.P."/>
            <person name="Lipzen A."/>
            <person name="Nolan M."/>
            <person name="Ohm R.A."/>
            <person name="Tamas L."/>
            <person name="Grigoriev I.V."/>
            <person name="Spatafora J.W."/>
            <person name="Nagy L.G."/>
            <person name="Kovacs G.M."/>
        </authorList>
    </citation>
    <scope>NUCLEOTIDE SEQUENCE [LARGE SCALE GENOMIC DNA]</scope>
    <source>
        <strain evidence="1 2">DSE2036</strain>
    </source>
</reference>
<accession>A0A2V1E6Z2</accession>
<dbReference type="OrthoDB" id="5379420at2759"/>
<evidence type="ECO:0000313" key="2">
    <source>
        <dbReference type="Proteomes" id="UP000244855"/>
    </source>
</evidence>
<evidence type="ECO:0008006" key="3">
    <source>
        <dbReference type="Google" id="ProtNLM"/>
    </source>
</evidence>
<protein>
    <recommendedName>
        <fullName evidence="3">TPR-like protein</fullName>
    </recommendedName>
</protein>
<proteinExistence type="predicted"/>
<name>A0A2V1E6Z2_9PLEO</name>
<dbReference type="Proteomes" id="UP000244855">
    <property type="component" value="Unassembled WGS sequence"/>
</dbReference>
<dbReference type="Gene3D" id="1.25.40.10">
    <property type="entry name" value="Tetratricopeptide repeat domain"/>
    <property type="match status" value="1"/>
</dbReference>
<gene>
    <name evidence="1" type="ORF">DM02DRAFT_14931</name>
</gene>
<evidence type="ECO:0000313" key="1">
    <source>
        <dbReference type="EMBL" id="PVI06333.1"/>
    </source>
</evidence>
<dbReference type="SUPFAM" id="SSF81901">
    <property type="entry name" value="HCP-like"/>
    <property type="match status" value="1"/>
</dbReference>
<dbReference type="STRING" id="97972.A0A2V1E6Z2"/>
<dbReference type="InterPro" id="IPR011990">
    <property type="entry name" value="TPR-like_helical_dom_sf"/>
</dbReference>
<dbReference type="AlphaFoldDB" id="A0A2V1E6Z2"/>